<evidence type="ECO:0000259" key="5">
    <source>
        <dbReference type="PROSITE" id="PS51746"/>
    </source>
</evidence>
<proteinExistence type="inferred from homology"/>
<organism evidence="6">
    <name type="scientific">Cuerna arida</name>
    <dbReference type="NCBI Taxonomy" id="1464854"/>
    <lineage>
        <taxon>Eukaryota</taxon>
        <taxon>Metazoa</taxon>
        <taxon>Ecdysozoa</taxon>
        <taxon>Arthropoda</taxon>
        <taxon>Hexapoda</taxon>
        <taxon>Insecta</taxon>
        <taxon>Pterygota</taxon>
        <taxon>Neoptera</taxon>
        <taxon>Paraneoptera</taxon>
        <taxon>Hemiptera</taxon>
        <taxon>Auchenorrhyncha</taxon>
        <taxon>Membracoidea</taxon>
        <taxon>Cicadellidae</taxon>
        <taxon>Cicadellinae</taxon>
        <taxon>Proconiini</taxon>
        <taxon>Cuerna</taxon>
    </lineage>
</organism>
<keyword evidence="1" id="KW-0479">Metal-binding</keyword>
<sequence>MAARSAIKNLISNLCYEHHCVQTIKLQEQFRKLHNGVNQSSHYHSSSQLRAQPRLTPQEVTDILRQNEHTHEFTAGGSVKAYDSNQLPSNDPIEDTHAEARCLLTTGMLLGVFDGHGGAACAQVVAKRLFNYISVSLLPPDLLYKYLQSMESGDSHVQLLENFNDQYDLVDELKGIYSESFKRFVGNLWDSQRDDFQMKDALQKAFLKLDDDLSREALTNVSEKVNLKTLSVSMAGSVACVAHIDGPHLHVASVGDCQAVLGVLSDTDTWTAKKISIEHNTDNQAEVNRILDEHPPHERDTVIRMERLLGQLAPLRAFGDFRYKWSRQTLQNIVVPKFGEQVLAPNYHTPPYLTARPDIIHHRLTPKDRFLVIASDGLWDLVSPLQVVRLVGEHMSGKVTLSPLRLPRKDMKLDEINDLLLQRRKGLAKKPVDRNAATHLLRHALGGTEYGVEHTKISQLLSMSQEVVRLFRDDITIIVVFFDSEYLRHCPL</sequence>
<name>A0A1B6G850_9HEMI</name>
<dbReference type="InterPro" id="IPR036457">
    <property type="entry name" value="PPM-type-like_dom_sf"/>
</dbReference>
<dbReference type="InterPro" id="IPR000222">
    <property type="entry name" value="PP2C_BS"/>
</dbReference>
<evidence type="ECO:0000256" key="1">
    <source>
        <dbReference type="ARBA" id="ARBA00022723"/>
    </source>
</evidence>
<dbReference type="CDD" id="cd00143">
    <property type="entry name" value="PP2Cc"/>
    <property type="match status" value="1"/>
</dbReference>
<evidence type="ECO:0000256" key="4">
    <source>
        <dbReference type="RuleBase" id="RU003465"/>
    </source>
</evidence>
<keyword evidence="3 4" id="KW-0904">Protein phosphatase</keyword>
<accession>A0A1B6G850</accession>
<gene>
    <name evidence="6" type="ORF">g.39245</name>
</gene>
<dbReference type="AlphaFoldDB" id="A0A1B6G850"/>
<protein>
    <recommendedName>
        <fullName evidence="5">PPM-type phosphatase domain-containing protein</fullName>
    </recommendedName>
</protein>
<dbReference type="GO" id="GO:0046872">
    <property type="term" value="F:metal ion binding"/>
    <property type="evidence" value="ECO:0007669"/>
    <property type="project" value="UniProtKB-KW"/>
</dbReference>
<dbReference type="GO" id="GO:0005739">
    <property type="term" value="C:mitochondrion"/>
    <property type="evidence" value="ECO:0007669"/>
    <property type="project" value="TreeGrafter"/>
</dbReference>
<dbReference type="PANTHER" id="PTHR13832">
    <property type="entry name" value="PROTEIN PHOSPHATASE 2C"/>
    <property type="match status" value="1"/>
</dbReference>
<dbReference type="InterPro" id="IPR001932">
    <property type="entry name" value="PPM-type_phosphatase-like_dom"/>
</dbReference>
<dbReference type="SMART" id="SM00332">
    <property type="entry name" value="PP2Cc"/>
    <property type="match status" value="1"/>
</dbReference>
<dbReference type="SUPFAM" id="SSF81606">
    <property type="entry name" value="PP2C-like"/>
    <property type="match status" value="1"/>
</dbReference>
<dbReference type="GO" id="GO:0004741">
    <property type="term" value="F:[pyruvate dehydrogenase (acetyl-transferring)]-phosphatase activity"/>
    <property type="evidence" value="ECO:0007669"/>
    <property type="project" value="TreeGrafter"/>
</dbReference>
<dbReference type="Gene3D" id="3.60.40.10">
    <property type="entry name" value="PPM-type phosphatase domain"/>
    <property type="match status" value="1"/>
</dbReference>
<dbReference type="EMBL" id="GECZ01011137">
    <property type="protein sequence ID" value="JAS58632.1"/>
    <property type="molecule type" value="Transcribed_RNA"/>
</dbReference>
<reference evidence="6" key="1">
    <citation type="submission" date="2015-11" db="EMBL/GenBank/DDBJ databases">
        <title>De novo transcriptome assembly of four potential Pierce s Disease insect vectors from Arizona vineyards.</title>
        <authorList>
            <person name="Tassone E.E."/>
        </authorList>
    </citation>
    <scope>NUCLEOTIDE SEQUENCE</scope>
</reference>
<dbReference type="PANTHER" id="PTHR13832:SF792">
    <property type="entry name" value="GM14286P"/>
    <property type="match status" value="1"/>
</dbReference>
<keyword evidence="2 4" id="KW-0378">Hydrolase</keyword>
<feature type="domain" description="PPM-type phosphatase" evidence="5">
    <location>
        <begin position="79"/>
        <end position="482"/>
    </location>
</feature>
<dbReference type="PROSITE" id="PS01032">
    <property type="entry name" value="PPM_1"/>
    <property type="match status" value="1"/>
</dbReference>
<dbReference type="InterPro" id="IPR015655">
    <property type="entry name" value="PP2C"/>
</dbReference>
<evidence type="ECO:0000256" key="2">
    <source>
        <dbReference type="ARBA" id="ARBA00022801"/>
    </source>
</evidence>
<evidence type="ECO:0000256" key="3">
    <source>
        <dbReference type="ARBA" id="ARBA00022912"/>
    </source>
</evidence>
<evidence type="ECO:0000313" key="6">
    <source>
        <dbReference type="EMBL" id="JAS58632.1"/>
    </source>
</evidence>
<comment type="similarity">
    <text evidence="4">Belongs to the PP2C family.</text>
</comment>
<dbReference type="Pfam" id="PF00481">
    <property type="entry name" value="PP2C"/>
    <property type="match status" value="1"/>
</dbReference>
<dbReference type="PROSITE" id="PS51746">
    <property type="entry name" value="PPM_2"/>
    <property type="match status" value="1"/>
</dbReference>